<feature type="compositionally biased region" description="Low complexity" evidence="3">
    <location>
        <begin position="969"/>
        <end position="991"/>
    </location>
</feature>
<organism evidence="6 7">
    <name type="scientific">Phytophthora aleatoria</name>
    <dbReference type="NCBI Taxonomy" id="2496075"/>
    <lineage>
        <taxon>Eukaryota</taxon>
        <taxon>Sar</taxon>
        <taxon>Stramenopiles</taxon>
        <taxon>Oomycota</taxon>
        <taxon>Peronosporomycetes</taxon>
        <taxon>Peronosporales</taxon>
        <taxon>Peronosporaceae</taxon>
        <taxon>Phytophthora</taxon>
    </lineage>
</organism>
<dbReference type="PANTHER" id="PTHR23151:SF90">
    <property type="entry name" value="DIHYDROLIPOYLLYSINE-RESIDUE ACETYLTRANSFERASE COMPONENT OF PYRUVATE DEHYDROGENASE COMPLEX, MITOCHONDRIAL-RELATED"/>
    <property type="match status" value="1"/>
</dbReference>
<feature type="compositionally biased region" description="Basic and acidic residues" evidence="3">
    <location>
        <begin position="651"/>
        <end position="662"/>
    </location>
</feature>
<evidence type="ECO:0000259" key="5">
    <source>
        <dbReference type="PROSITE" id="PS50968"/>
    </source>
</evidence>
<dbReference type="GO" id="GO:0006086">
    <property type="term" value="P:pyruvate decarboxylation to acetyl-CoA"/>
    <property type="evidence" value="ECO:0007669"/>
    <property type="project" value="InterPro"/>
</dbReference>
<dbReference type="InterPro" id="IPR000253">
    <property type="entry name" value="FHA_dom"/>
</dbReference>
<dbReference type="InterPro" id="IPR045257">
    <property type="entry name" value="E2/Pdx1"/>
</dbReference>
<dbReference type="GO" id="GO:0004742">
    <property type="term" value="F:dihydrolipoyllysine-residue acetyltransferase activity"/>
    <property type="evidence" value="ECO:0007669"/>
    <property type="project" value="TreeGrafter"/>
</dbReference>
<sequence>MAVSQEKENMPGQEQTKPWGRFTFVSKEQAEDSDHIYFRNKVTTIGRNKRRCDIVIDKLFISSVHCVIQLNDTDDTGKPIVKLQDNSRNGIWVNADRVGKGASVTLANGHTIHFTKPGTTPAGVTPMAYKFEFLNSHDPCPASPTSEANEVPEDVNMTVVADESFEATQLDVPLELPAAPPSPSEKKRKREDEEPAAVTVAKQELEMKLKAAESQLKATQSKLKSAEAQTETLREELEQNVRLKVDKLAQENLNLMSKLEVATAENLQLKTDLDAKGKDLQVKIKETMKKSMEAASKENQSLKEELVAKDKAMGLKIKEAVKKSLEADKEKKTQEMATKLKEATKKYQQKVEAEHFEQRREMSEKMAAYANENEKLQTTLSTKEEELTECEDKIARLRKKVGTLEETTSNLTEQEKQMEEYEEKITVLEENIKTLTAKEKKLAECEEKVAELEEKINASKDENSEILGLLAAAEEKVIAAENEATEATIAAAAAKVDATERQELRDSIKSLRSELETYRAQLASRDEELTKHQEAATTAITAASTATATTVSPESIAPDDDAEALRSRLAAALNLMNQVQALSLQGVSLITGTNNPELGDLHLLSVASAHTSTAVPNSPSSSPTEEAQQNDEDDPQDLPVNPEVKAARKFAAKEVPSKKDQIEDAVNGAAEPKSSPLQLKREKKRAFKQAAPLSAAIEANAASAIAAMALANSSGKSSLSDASTAAANGDGEGDWEMLDLGPRLQVFLQIIRSTKNGNINQSTMSCLFLPHIYSTNCCLVWGLPDSPLNPNKFVMLRTAFRLRSALPAQRRVAACVSRSFSSYPHHEVIGLPSLSPTMETGNMSKWNTKEGDAISAGDIVCEIETDKAVVDYEATDDMFLAKILIPEGAENIPVGQPMMVVVDEEESIAAFKDFKLEDAPAAPAAPVLSEEEKPPKKENVPVDAKTHEPVLPQDFLVTSQTTKKTVSGPAIPAAPAAKPAPAAPKAAASAPTSSAVFEEKWGLGIKKSAISTSLIKKQQAYIALYGITGMTPAALQEKKK</sequence>
<feature type="coiled-coil region" evidence="2">
    <location>
        <begin position="202"/>
        <end position="528"/>
    </location>
</feature>
<feature type="domain" description="FHA" evidence="4">
    <location>
        <begin position="43"/>
        <end position="98"/>
    </location>
</feature>
<dbReference type="InterPro" id="IPR000089">
    <property type="entry name" value="Biotin_lipoyl"/>
</dbReference>
<dbReference type="EMBL" id="JAENGY010000012">
    <property type="protein sequence ID" value="KAG6977157.1"/>
    <property type="molecule type" value="Genomic_DNA"/>
</dbReference>
<evidence type="ECO:0000256" key="1">
    <source>
        <dbReference type="ARBA" id="ARBA00022823"/>
    </source>
</evidence>
<gene>
    <name evidence="6" type="ORF">JG688_00000640</name>
</gene>
<feature type="region of interest" description="Disordered" evidence="3">
    <location>
        <begin position="173"/>
        <end position="195"/>
    </location>
</feature>
<evidence type="ECO:0000313" key="6">
    <source>
        <dbReference type="EMBL" id="KAG6977157.1"/>
    </source>
</evidence>
<dbReference type="FunFam" id="2.40.50.100:FF:000010">
    <property type="entry name" value="Acetyltransferase component of pyruvate dehydrogenase complex"/>
    <property type="match status" value="1"/>
</dbReference>
<accession>A0A8J5J4V1</accession>
<feature type="domain" description="Lipoyl-binding" evidence="5">
    <location>
        <begin position="826"/>
        <end position="902"/>
    </location>
</feature>
<dbReference type="SMART" id="SM00240">
    <property type="entry name" value="FHA"/>
    <property type="match status" value="1"/>
</dbReference>
<comment type="caution">
    <text evidence="6">The sequence shown here is derived from an EMBL/GenBank/DDBJ whole genome shotgun (WGS) entry which is preliminary data.</text>
</comment>
<keyword evidence="1" id="KW-0450">Lipoyl</keyword>
<dbReference type="GO" id="GO:0045254">
    <property type="term" value="C:pyruvate dehydrogenase complex"/>
    <property type="evidence" value="ECO:0007669"/>
    <property type="project" value="InterPro"/>
</dbReference>
<evidence type="ECO:0008006" key="8">
    <source>
        <dbReference type="Google" id="ProtNLM"/>
    </source>
</evidence>
<dbReference type="CDD" id="cd06849">
    <property type="entry name" value="lipoyl_domain"/>
    <property type="match status" value="1"/>
</dbReference>
<dbReference type="PROSITE" id="PS50968">
    <property type="entry name" value="BIOTINYL_LIPOYL"/>
    <property type="match status" value="1"/>
</dbReference>
<dbReference type="AlphaFoldDB" id="A0A8J5J4V1"/>
<reference evidence="6" key="1">
    <citation type="submission" date="2021-01" db="EMBL/GenBank/DDBJ databases">
        <title>Phytophthora aleatoria, a newly-described species from Pinus radiata is distinct from Phytophthora cactorum isolates based on comparative genomics.</title>
        <authorList>
            <person name="Mcdougal R."/>
            <person name="Panda P."/>
            <person name="Williams N."/>
            <person name="Studholme D.J."/>
        </authorList>
    </citation>
    <scope>NUCLEOTIDE SEQUENCE</scope>
    <source>
        <strain evidence="6">NZFS 4037</strain>
    </source>
</reference>
<feature type="compositionally biased region" description="Polar residues" evidence="3">
    <location>
        <begin position="610"/>
        <end position="627"/>
    </location>
</feature>
<keyword evidence="7" id="KW-1185">Reference proteome</keyword>
<protein>
    <recommendedName>
        <fullName evidence="8">FHA domain-containing protein</fullName>
    </recommendedName>
</protein>
<evidence type="ECO:0000259" key="4">
    <source>
        <dbReference type="PROSITE" id="PS50006"/>
    </source>
</evidence>
<keyword evidence="2" id="KW-0175">Coiled coil</keyword>
<feature type="region of interest" description="Disordered" evidence="3">
    <location>
        <begin position="966"/>
        <end position="991"/>
    </location>
</feature>
<dbReference type="Pfam" id="PF00364">
    <property type="entry name" value="Biotin_lipoyl"/>
    <property type="match status" value="1"/>
</dbReference>
<dbReference type="Proteomes" id="UP000709295">
    <property type="component" value="Unassembled WGS sequence"/>
</dbReference>
<feature type="region of interest" description="Disordered" evidence="3">
    <location>
        <begin position="610"/>
        <end position="682"/>
    </location>
</feature>
<dbReference type="PROSITE" id="PS50006">
    <property type="entry name" value="FHA_DOMAIN"/>
    <property type="match status" value="1"/>
</dbReference>
<evidence type="ECO:0000256" key="3">
    <source>
        <dbReference type="SAM" id="MobiDB-lite"/>
    </source>
</evidence>
<name>A0A8J5J4V1_9STRA</name>
<dbReference type="PANTHER" id="PTHR23151">
    <property type="entry name" value="DIHYDROLIPOAMIDE ACETYL/SUCCINYL-TRANSFERASE-RELATED"/>
    <property type="match status" value="1"/>
</dbReference>
<proteinExistence type="predicted"/>
<dbReference type="Pfam" id="PF00498">
    <property type="entry name" value="FHA"/>
    <property type="match status" value="1"/>
</dbReference>
<evidence type="ECO:0000313" key="7">
    <source>
        <dbReference type="Proteomes" id="UP000709295"/>
    </source>
</evidence>
<feature type="region of interest" description="Disordered" evidence="3">
    <location>
        <begin position="922"/>
        <end position="942"/>
    </location>
</feature>
<evidence type="ECO:0000256" key="2">
    <source>
        <dbReference type="SAM" id="Coils"/>
    </source>
</evidence>
<feature type="compositionally biased region" description="Basic and acidic residues" evidence="3">
    <location>
        <begin position="930"/>
        <end position="942"/>
    </location>
</feature>